<reference evidence="4 5" key="1">
    <citation type="submission" date="2019-10" db="EMBL/GenBank/DDBJ databases">
        <title>A soil myxobacterium in the family Polyangiaceae.</title>
        <authorList>
            <person name="Li Y."/>
            <person name="Wang J."/>
        </authorList>
    </citation>
    <scope>NUCLEOTIDE SEQUENCE [LARGE SCALE GENOMIC DNA]</scope>
    <source>
        <strain evidence="4 5">DSM 14734</strain>
    </source>
</reference>
<evidence type="ECO:0000256" key="1">
    <source>
        <dbReference type="ARBA" id="ARBA00022801"/>
    </source>
</evidence>
<proteinExistence type="predicted"/>
<dbReference type="AlphaFoldDB" id="A0A6N7PXR8"/>
<sequence>MRLSRPRGELRYRTRRGTFFLHFDASRPGLVEDGKVRLAIAEDAGDGLSVTLHADVDLAVEALTLRYEFPVREGDRFFLNGYQSWTDTREFSPDERIHPFPPLARPALERFFRTNHYGDYDIVPPSGRSLHGFTYFYLREAEGSAIELLGSLSEREGFTVFRVLPEEGRLVVQKDCEGLNLRAGSTWKALRLHRGVGDEHQVFDTYLRRFHATSGVVPRPAAPGTGWTSWYYHYTNINESIALKNLDAFSRRRIPIDVFQLDDGWQGAVGDWLDVNTKFPRGLAFLAERIHEAGYRAGLWLAPFVAEKSSRLVADHPAWLLRDERGEPVPAGNSALWSGDFYGLDPFHPGLRDHLARVFDTILGAWAMDLVKLDFLYGACLVPRHGKTRGEMMTCAMELARELVGDKMILGCGVPLGPAFGRVEYCRIGPDVGHEWKNTLTRGLGIRETISTVTALENAVGRHHLSGRAFLNDPDVFFLRDLSFGHERFDPFLALQQARWGKKQPLSRDEKYTLFLLNNLFGRLVFTSDDIDEYDDEVMDLYLSSFPLREKEDVRASLAGAPPAFGEVGGFYEVHFRIGELRYTVLANLSDAPARRALEKDAFSRGIRGEACFHSAGEVVSLPPHASICLLEDGGAEARLVGSTSSLFPGSDIHSLAPDGEGGLRALRAPRARGRGLVFLRPHAGEPGARVNGVFISAKPHGRRGSLVAIPAASLPEAPAEAVSRVSSDATPTRGR</sequence>
<dbReference type="EMBL" id="WJIE01000011">
    <property type="protein sequence ID" value="MRG96337.1"/>
    <property type="molecule type" value="Genomic_DNA"/>
</dbReference>
<dbReference type="InterPro" id="IPR017853">
    <property type="entry name" value="GH"/>
</dbReference>
<dbReference type="Gene3D" id="3.20.20.70">
    <property type="entry name" value="Aldolase class I"/>
    <property type="match status" value="1"/>
</dbReference>
<keyword evidence="5" id="KW-1185">Reference proteome</keyword>
<dbReference type="Proteomes" id="UP000440224">
    <property type="component" value="Unassembled WGS sequence"/>
</dbReference>
<dbReference type="InterPro" id="IPR050985">
    <property type="entry name" value="Alpha-glycosidase_related"/>
</dbReference>
<name>A0A6N7PXR8_9BACT</name>
<dbReference type="Pfam" id="PF02065">
    <property type="entry name" value="Melibiase"/>
    <property type="match status" value="1"/>
</dbReference>
<accession>A0A6N7PXR8</accession>
<dbReference type="SUPFAM" id="SSF51445">
    <property type="entry name" value="(Trans)glycosidases"/>
    <property type="match status" value="1"/>
</dbReference>
<evidence type="ECO:0008006" key="6">
    <source>
        <dbReference type="Google" id="ProtNLM"/>
    </source>
</evidence>
<dbReference type="RefSeq" id="WP_153823145.1">
    <property type="nucleotide sequence ID" value="NZ_WJIE01000011.1"/>
</dbReference>
<feature type="region of interest" description="Disordered" evidence="3">
    <location>
        <begin position="716"/>
        <end position="736"/>
    </location>
</feature>
<comment type="caution">
    <text evidence="4">The sequence shown here is derived from an EMBL/GenBank/DDBJ whole genome shotgun (WGS) entry which is preliminary data.</text>
</comment>
<dbReference type="GO" id="GO:0004557">
    <property type="term" value="F:alpha-galactosidase activity"/>
    <property type="evidence" value="ECO:0007669"/>
    <property type="project" value="InterPro"/>
</dbReference>
<evidence type="ECO:0000313" key="5">
    <source>
        <dbReference type="Proteomes" id="UP000440224"/>
    </source>
</evidence>
<dbReference type="PANTHER" id="PTHR43053:SF3">
    <property type="entry name" value="ALPHA-GALACTOSIDASE C-RELATED"/>
    <property type="match status" value="1"/>
</dbReference>
<gene>
    <name evidence="4" type="ORF">GF068_31100</name>
</gene>
<evidence type="ECO:0000313" key="4">
    <source>
        <dbReference type="EMBL" id="MRG96337.1"/>
    </source>
</evidence>
<evidence type="ECO:0000256" key="3">
    <source>
        <dbReference type="SAM" id="MobiDB-lite"/>
    </source>
</evidence>
<keyword evidence="2" id="KW-0326">Glycosidase</keyword>
<dbReference type="OrthoDB" id="9758822at2"/>
<dbReference type="InterPro" id="IPR002252">
    <property type="entry name" value="Glyco_hydro_36"/>
</dbReference>
<protein>
    <recommendedName>
        <fullName evidence="6">Alpha-galactosidase</fullName>
    </recommendedName>
</protein>
<feature type="compositionally biased region" description="Polar residues" evidence="3">
    <location>
        <begin position="725"/>
        <end position="736"/>
    </location>
</feature>
<keyword evidence="1" id="KW-0378">Hydrolase</keyword>
<dbReference type="InterPro" id="IPR013785">
    <property type="entry name" value="Aldolase_TIM"/>
</dbReference>
<organism evidence="4 5">
    <name type="scientific">Polyangium spumosum</name>
    <dbReference type="NCBI Taxonomy" id="889282"/>
    <lineage>
        <taxon>Bacteria</taxon>
        <taxon>Pseudomonadati</taxon>
        <taxon>Myxococcota</taxon>
        <taxon>Polyangia</taxon>
        <taxon>Polyangiales</taxon>
        <taxon>Polyangiaceae</taxon>
        <taxon>Polyangium</taxon>
    </lineage>
</organism>
<dbReference type="CDD" id="cd14791">
    <property type="entry name" value="GH36"/>
    <property type="match status" value="1"/>
</dbReference>
<dbReference type="GO" id="GO:0016052">
    <property type="term" value="P:carbohydrate catabolic process"/>
    <property type="evidence" value="ECO:0007669"/>
    <property type="project" value="InterPro"/>
</dbReference>
<dbReference type="PANTHER" id="PTHR43053">
    <property type="entry name" value="GLYCOSIDASE FAMILY 31"/>
    <property type="match status" value="1"/>
</dbReference>
<evidence type="ECO:0000256" key="2">
    <source>
        <dbReference type="ARBA" id="ARBA00023295"/>
    </source>
</evidence>